<feature type="transmembrane region" description="Helical" evidence="3">
    <location>
        <begin position="876"/>
        <end position="897"/>
    </location>
</feature>
<name>A0ABP0E5M8_9PEZI</name>
<reference evidence="5 6" key="1">
    <citation type="submission" date="2024-01" db="EMBL/GenBank/DDBJ databases">
        <authorList>
            <person name="Allen C."/>
            <person name="Tagirdzhanova G."/>
        </authorList>
    </citation>
    <scope>NUCLEOTIDE SEQUENCE [LARGE SCALE GENOMIC DNA]</scope>
    <source>
        <strain evidence="5 6">CBS 573.63</strain>
    </source>
</reference>
<feature type="region of interest" description="Disordered" evidence="2">
    <location>
        <begin position="459"/>
        <end position="546"/>
    </location>
</feature>
<keyword evidence="3" id="KW-0812">Transmembrane</keyword>
<accession>A0ABP0E5M8</accession>
<dbReference type="Pfam" id="PF00498">
    <property type="entry name" value="FHA"/>
    <property type="match status" value="1"/>
</dbReference>
<dbReference type="PANTHER" id="PTHR15715">
    <property type="entry name" value="CENTROSOMAL PROTEIN OF 170 KDA"/>
    <property type="match status" value="1"/>
</dbReference>
<keyword evidence="1" id="KW-0175">Coiled coil</keyword>
<sequence length="907" mass="95830">MTAVANPPSFANISRPAWGSGSQALNGSNNHHDDVRGMFAPRKSMQRTNSSSSIASNASNGSTPSTVTVVTANGNGNNPSSSFPSSSSSSSTDPNGLPITTLRKRPLNGNTQWATNRQSNEKQQADFSRNNISASGTNGVVGRQQQQLGAGPNGASSLQQLPLFQAGAGSNGTNGTNGIMARQQAAEGGAPTQAQPVLYLVSLNGTFDRKTISVPFQPDTLRIGRQTNKNTIPDTVNGFFDSKVLSRQHAEIYADRQGAIWIRDIKSSNGTFVNGTRLSAENRESEPHELQTNDHLELGIDIVSEDQKSVVHHKVAAKVEHAGFIKSSNNLLEMNFGDLDPGNGGVMSGSQLNGLPFRGRTGSQASLGMAGRMASSSNLAAAQNNGLAMQRGLWLTGPSTEAIVKKIHQEMRNAKQQSQDLQRTQDFIQALLSKDDIRSDLSMSETTGIAAAQSLPLRPLQKQSHQPQAQPLQTSSGSSNISFRADPKARFSDPPAPPPQQPLPEKPAVPSLKRASTERPKSGSIGPAGASAVPAANNVNNTSPTRPDILSQVFQLNDALNIAKREIATHISRVRELEEKLQNEQDARRFAEELTQHLEGRSSVLAPADKVDTAAQASSAVPLTNGVSKKSHCGSSAILGECTNNVAKDYPITSNFKENIDINTARLAANEKSGKSHESDADTALRSRIDSMMTEMEGMKRQLKAFQERAENAEAERDADRETLAKMVQRIRQRDEEDASKAAAAASLRTTATNTALTGKSSASALSSSSGEKAFTRSPSRGRSVKGAFGTTATSTGRFSTGGHASSNDSASHGKTVASAQGDKEVAVGDDDSQLGGAPLCRSDTITPASLAHKVAGGFGGSVASKVAHDPAVLRGIPYASMVGVVLLGMGLMAYINGWQPAPRLER</sequence>
<dbReference type="InterPro" id="IPR000253">
    <property type="entry name" value="FHA_dom"/>
</dbReference>
<evidence type="ECO:0000256" key="2">
    <source>
        <dbReference type="SAM" id="MobiDB-lite"/>
    </source>
</evidence>
<dbReference type="PANTHER" id="PTHR15715:SF46">
    <property type="entry name" value="TO VACUOLE TARGETING VPS64, PUTATIVE (AFU_ORTHOLOGUE AFUA_2G02420)-RELATED"/>
    <property type="match status" value="1"/>
</dbReference>
<comment type="caution">
    <text evidence="5">The sequence shown here is derived from an EMBL/GenBank/DDBJ whole genome shotgun (WGS) entry which is preliminary data.</text>
</comment>
<feature type="compositionally biased region" description="Polar residues" evidence="2">
    <location>
        <begin position="791"/>
        <end position="813"/>
    </location>
</feature>
<evidence type="ECO:0000256" key="1">
    <source>
        <dbReference type="SAM" id="Coils"/>
    </source>
</evidence>
<dbReference type="PROSITE" id="PS50006">
    <property type="entry name" value="FHA_DOMAIN"/>
    <property type="match status" value="1"/>
</dbReference>
<evidence type="ECO:0000313" key="5">
    <source>
        <dbReference type="EMBL" id="CAK7274405.1"/>
    </source>
</evidence>
<dbReference type="Gene3D" id="2.60.200.20">
    <property type="match status" value="1"/>
</dbReference>
<feature type="compositionally biased region" description="Pro residues" evidence="2">
    <location>
        <begin position="494"/>
        <end position="507"/>
    </location>
</feature>
<feature type="compositionally biased region" description="Low complexity" evidence="2">
    <location>
        <begin position="527"/>
        <end position="545"/>
    </location>
</feature>
<dbReference type="SMART" id="SM00240">
    <property type="entry name" value="FHA"/>
    <property type="match status" value="1"/>
</dbReference>
<keyword evidence="6" id="KW-1185">Reference proteome</keyword>
<feature type="compositionally biased region" description="Low complexity" evidence="2">
    <location>
        <begin position="49"/>
        <end position="91"/>
    </location>
</feature>
<protein>
    <recommendedName>
        <fullName evidence="4">FHA domain-containing protein</fullName>
    </recommendedName>
</protein>
<feature type="coiled-coil region" evidence="1">
    <location>
        <begin position="560"/>
        <end position="594"/>
    </location>
</feature>
<keyword evidence="3" id="KW-0472">Membrane</keyword>
<dbReference type="SUPFAM" id="SSF49879">
    <property type="entry name" value="SMAD/FHA domain"/>
    <property type="match status" value="1"/>
</dbReference>
<feature type="compositionally biased region" description="Polar residues" evidence="2">
    <location>
        <begin position="108"/>
        <end position="118"/>
    </location>
</feature>
<proteinExistence type="predicted"/>
<feature type="compositionally biased region" description="Polar residues" evidence="2">
    <location>
        <begin position="461"/>
        <end position="482"/>
    </location>
</feature>
<feature type="region of interest" description="Disordered" evidence="2">
    <location>
        <begin position="758"/>
        <end position="820"/>
    </location>
</feature>
<evidence type="ECO:0000256" key="3">
    <source>
        <dbReference type="SAM" id="Phobius"/>
    </source>
</evidence>
<evidence type="ECO:0000259" key="4">
    <source>
        <dbReference type="PROSITE" id="PS50006"/>
    </source>
</evidence>
<feature type="domain" description="FHA" evidence="4">
    <location>
        <begin position="221"/>
        <end position="278"/>
    </location>
</feature>
<organism evidence="5 6">
    <name type="scientific">Sporothrix epigloea</name>
    <dbReference type="NCBI Taxonomy" id="1892477"/>
    <lineage>
        <taxon>Eukaryota</taxon>
        <taxon>Fungi</taxon>
        <taxon>Dikarya</taxon>
        <taxon>Ascomycota</taxon>
        <taxon>Pezizomycotina</taxon>
        <taxon>Sordariomycetes</taxon>
        <taxon>Sordariomycetidae</taxon>
        <taxon>Ophiostomatales</taxon>
        <taxon>Ophiostomataceae</taxon>
        <taxon>Sporothrix</taxon>
    </lineage>
</organism>
<dbReference type="EMBL" id="CAWUOM010000166">
    <property type="protein sequence ID" value="CAK7274405.1"/>
    <property type="molecule type" value="Genomic_DNA"/>
</dbReference>
<dbReference type="Proteomes" id="UP001642501">
    <property type="component" value="Unassembled WGS sequence"/>
</dbReference>
<feature type="compositionally biased region" description="Polar residues" evidence="2">
    <location>
        <begin position="20"/>
        <end position="29"/>
    </location>
</feature>
<feature type="region of interest" description="Disordered" evidence="2">
    <location>
        <begin position="1"/>
        <end position="125"/>
    </location>
</feature>
<feature type="compositionally biased region" description="Low complexity" evidence="2">
    <location>
        <begin position="758"/>
        <end position="773"/>
    </location>
</feature>
<keyword evidence="3" id="KW-1133">Transmembrane helix</keyword>
<evidence type="ECO:0000313" key="6">
    <source>
        <dbReference type="Proteomes" id="UP001642501"/>
    </source>
</evidence>
<feature type="coiled-coil region" evidence="1">
    <location>
        <begin position="689"/>
        <end position="730"/>
    </location>
</feature>
<gene>
    <name evidence="5" type="ORF">SEPCBS57363_006146</name>
</gene>
<dbReference type="InterPro" id="IPR008984">
    <property type="entry name" value="SMAD_FHA_dom_sf"/>
</dbReference>
<dbReference type="InterPro" id="IPR051176">
    <property type="entry name" value="Cent_Immune-Sig_Mod"/>
</dbReference>